<feature type="region of interest" description="Disordered" evidence="1">
    <location>
        <begin position="1"/>
        <end position="20"/>
    </location>
</feature>
<gene>
    <name evidence="2" type="ORF">QBC46DRAFT_393850</name>
</gene>
<name>A0AAN6N358_9PEZI</name>
<proteinExistence type="predicted"/>
<accession>A0AAN6N358</accession>
<organism evidence="2 3">
    <name type="scientific">Diplogelasinospora grovesii</name>
    <dbReference type="NCBI Taxonomy" id="303347"/>
    <lineage>
        <taxon>Eukaryota</taxon>
        <taxon>Fungi</taxon>
        <taxon>Dikarya</taxon>
        <taxon>Ascomycota</taxon>
        <taxon>Pezizomycotina</taxon>
        <taxon>Sordariomycetes</taxon>
        <taxon>Sordariomycetidae</taxon>
        <taxon>Sordariales</taxon>
        <taxon>Diplogelasinosporaceae</taxon>
        <taxon>Diplogelasinospora</taxon>
    </lineage>
</organism>
<protein>
    <submittedName>
        <fullName evidence="2">Uncharacterized protein</fullName>
    </submittedName>
</protein>
<reference evidence="3" key="1">
    <citation type="journal article" date="2023" name="Mol. Phylogenet. Evol.">
        <title>Genome-scale phylogeny and comparative genomics of the fungal order Sordariales.</title>
        <authorList>
            <person name="Hensen N."/>
            <person name="Bonometti L."/>
            <person name="Westerberg I."/>
            <person name="Brannstrom I.O."/>
            <person name="Guillou S."/>
            <person name="Cros-Aarteil S."/>
            <person name="Calhoun S."/>
            <person name="Haridas S."/>
            <person name="Kuo A."/>
            <person name="Mondo S."/>
            <person name="Pangilinan J."/>
            <person name="Riley R."/>
            <person name="LaButti K."/>
            <person name="Andreopoulos B."/>
            <person name="Lipzen A."/>
            <person name="Chen C."/>
            <person name="Yan M."/>
            <person name="Daum C."/>
            <person name="Ng V."/>
            <person name="Clum A."/>
            <person name="Steindorff A."/>
            <person name="Ohm R.A."/>
            <person name="Martin F."/>
            <person name="Silar P."/>
            <person name="Natvig D.O."/>
            <person name="Lalanne C."/>
            <person name="Gautier V."/>
            <person name="Ament-Velasquez S.L."/>
            <person name="Kruys A."/>
            <person name="Hutchinson M.I."/>
            <person name="Powell A.J."/>
            <person name="Barry K."/>
            <person name="Miller A.N."/>
            <person name="Grigoriev I.V."/>
            <person name="Debuchy R."/>
            <person name="Gladieux P."/>
            <person name="Hiltunen Thoren M."/>
            <person name="Johannesson H."/>
        </authorList>
    </citation>
    <scope>NUCLEOTIDE SEQUENCE [LARGE SCALE GENOMIC DNA]</scope>
    <source>
        <strain evidence="3">CBS 340.73</strain>
    </source>
</reference>
<comment type="caution">
    <text evidence="2">The sequence shown here is derived from an EMBL/GenBank/DDBJ whole genome shotgun (WGS) entry which is preliminary data.</text>
</comment>
<dbReference type="EMBL" id="MU853867">
    <property type="protein sequence ID" value="KAK3936968.1"/>
    <property type="molecule type" value="Genomic_DNA"/>
</dbReference>
<keyword evidence="3" id="KW-1185">Reference proteome</keyword>
<dbReference type="AlphaFoldDB" id="A0AAN6N358"/>
<evidence type="ECO:0000313" key="3">
    <source>
        <dbReference type="Proteomes" id="UP001303473"/>
    </source>
</evidence>
<evidence type="ECO:0000256" key="1">
    <source>
        <dbReference type="SAM" id="MobiDB-lite"/>
    </source>
</evidence>
<dbReference type="Proteomes" id="UP001303473">
    <property type="component" value="Unassembled WGS sequence"/>
</dbReference>
<sequence length="399" mass="46500">MTTYKGGFCTEGPPSGGPTPRAVVDRVSDISHELPAEHHRIFLRALSRITSLEHADITFAQLVDGLPTWRVARERRAPHSGVTGHRDHPLRKHTELCPDAMERMLAFKSTFDPDALPFDVRLIREYGLAAVGSRAFKVRLIELMANAIHQIGVYIYKNVESPHNKEQLECWKPPPRRVELIRPGGPIELRDWPYEPFPTFFSVDYYRWHEKYPDGLADVVGYWAEDCILGGITLFDRGESGIECNDVWWHSASKKATFRICRLTDEQLQSLMDLCFSDSEPLTSPLPILPTLENRDRHDPYVAINFHNIFRERWERRPAARRRPRCVIDSFDYPEVKVHLDAIMSTYHAPVYTVEEEERSRLQREANREDVRIKIEEARRLRLAEEKRMRDLGIDETWY</sequence>
<evidence type="ECO:0000313" key="2">
    <source>
        <dbReference type="EMBL" id="KAK3936968.1"/>
    </source>
</evidence>